<evidence type="ECO:0000313" key="1">
    <source>
        <dbReference type="EMBL" id="RKQ91347.1"/>
    </source>
</evidence>
<evidence type="ECO:0008006" key="3">
    <source>
        <dbReference type="Google" id="ProtNLM"/>
    </source>
</evidence>
<reference evidence="1 2" key="1">
    <citation type="submission" date="2018-10" db="EMBL/GenBank/DDBJ databases">
        <title>Genomic Encyclopedia of Archaeal and Bacterial Type Strains, Phase II (KMG-II): from individual species to whole genera.</title>
        <authorList>
            <person name="Goeker M."/>
        </authorList>
    </citation>
    <scope>NUCLEOTIDE SEQUENCE [LARGE SCALE GENOMIC DNA]</scope>
    <source>
        <strain evidence="1 2">DSM 14954</strain>
    </source>
</reference>
<evidence type="ECO:0000313" key="2">
    <source>
        <dbReference type="Proteomes" id="UP000278962"/>
    </source>
</evidence>
<name>A0A660L8G5_9ACTN</name>
<proteinExistence type="predicted"/>
<gene>
    <name evidence="1" type="ORF">C8N24_1169</name>
</gene>
<sequence>MDDLEARLRGIVGHVDPVPPGVDEAARAAFGWRTIDADLAALLRDSADEAVEAGVRGPGGPRQLSFESPALGIELEVTDVGPRERRLEGQLLPPAAAVVTIERPGEASVSVQADELGRFVLDGLRAGVVRLHVLLRGAQIAVPWTTI</sequence>
<dbReference type="AlphaFoldDB" id="A0A660L8G5"/>
<organism evidence="1 2">
    <name type="scientific">Solirubrobacter pauli</name>
    <dbReference type="NCBI Taxonomy" id="166793"/>
    <lineage>
        <taxon>Bacteria</taxon>
        <taxon>Bacillati</taxon>
        <taxon>Actinomycetota</taxon>
        <taxon>Thermoleophilia</taxon>
        <taxon>Solirubrobacterales</taxon>
        <taxon>Solirubrobacteraceae</taxon>
        <taxon>Solirubrobacter</taxon>
    </lineage>
</organism>
<dbReference type="RefSeq" id="WP_147447652.1">
    <property type="nucleotide sequence ID" value="NZ_RBIL01000001.1"/>
</dbReference>
<dbReference type="Proteomes" id="UP000278962">
    <property type="component" value="Unassembled WGS sequence"/>
</dbReference>
<comment type="caution">
    <text evidence="1">The sequence shown here is derived from an EMBL/GenBank/DDBJ whole genome shotgun (WGS) entry which is preliminary data.</text>
</comment>
<keyword evidence="2" id="KW-1185">Reference proteome</keyword>
<protein>
    <recommendedName>
        <fullName evidence="3">Carboxypeptidase regulatory-like domain-containing protein</fullName>
    </recommendedName>
</protein>
<accession>A0A660L8G5</accession>
<dbReference type="EMBL" id="RBIL01000001">
    <property type="protein sequence ID" value="RKQ91347.1"/>
    <property type="molecule type" value="Genomic_DNA"/>
</dbReference>
<dbReference type="OrthoDB" id="5193241at2"/>